<dbReference type="RefSeq" id="WP_189564926.1">
    <property type="nucleotide sequence ID" value="NZ_BMXF01000002.1"/>
</dbReference>
<name>A0A8J3D4C4_9BACT</name>
<comment type="caution">
    <text evidence="2">The sequence shown here is derived from an EMBL/GenBank/DDBJ whole genome shotgun (WGS) entry which is preliminary data.</text>
</comment>
<evidence type="ECO:0000256" key="1">
    <source>
        <dbReference type="SAM" id="SignalP"/>
    </source>
</evidence>
<dbReference type="AlphaFoldDB" id="A0A8J3D4C4"/>
<dbReference type="Proteomes" id="UP000598271">
    <property type="component" value="Unassembled WGS sequence"/>
</dbReference>
<sequence>MKAIQRYFLAAVFLLSFHHVLAQTYIAYDSTEILEPRRAKAIYVEALGSSGFGMSINYDMRFKPGHKGWGFRAGIAQPYQVADATTYYFPLKVNKVHSDKRVALEHGFGPVIVYKRWEYEDLNFNIHQRQGFHFLAVANVGVRFQPLKTGVVWRLYWNPNYQIGSGSRRPMLFWFSTSLGIGFN</sequence>
<evidence type="ECO:0000313" key="3">
    <source>
        <dbReference type="Proteomes" id="UP000598271"/>
    </source>
</evidence>
<feature type="chain" id="PRO_5035284169" description="Outer membrane protein beta-barrel domain-containing protein" evidence="1">
    <location>
        <begin position="23"/>
        <end position="184"/>
    </location>
</feature>
<keyword evidence="3" id="KW-1185">Reference proteome</keyword>
<organism evidence="2 3">
    <name type="scientific">Persicitalea jodogahamensis</name>
    <dbReference type="NCBI Taxonomy" id="402147"/>
    <lineage>
        <taxon>Bacteria</taxon>
        <taxon>Pseudomonadati</taxon>
        <taxon>Bacteroidota</taxon>
        <taxon>Cytophagia</taxon>
        <taxon>Cytophagales</taxon>
        <taxon>Spirosomataceae</taxon>
        <taxon>Persicitalea</taxon>
    </lineage>
</organism>
<accession>A0A8J3D4C4</accession>
<evidence type="ECO:0000313" key="2">
    <source>
        <dbReference type="EMBL" id="GHB71262.1"/>
    </source>
</evidence>
<proteinExistence type="predicted"/>
<dbReference type="EMBL" id="BMXF01000002">
    <property type="protein sequence ID" value="GHB71262.1"/>
    <property type="molecule type" value="Genomic_DNA"/>
</dbReference>
<reference evidence="2 3" key="1">
    <citation type="journal article" date="2014" name="Int. J. Syst. Evol. Microbiol.">
        <title>Complete genome sequence of Corynebacterium casei LMG S-19264T (=DSM 44701T), isolated from a smear-ripened cheese.</title>
        <authorList>
            <consortium name="US DOE Joint Genome Institute (JGI-PGF)"/>
            <person name="Walter F."/>
            <person name="Albersmeier A."/>
            <person name="Kalinowski J."/>
            <person name="Ruckert C."/>
        </authorList>
    </citation>
    <scope>NUCLEOTIDE SEQUENCE [LARGE SCALE GENOMIC DNA]</scope>
    <source>
        <strain evidence="2 3">KCTC 12866</strain>
    </source>
</reference>
<gene>
    <name evidence="2" type="ORF">GCM10007390_26310</name>
</gene>
<evidence type="ECO:0008006" key="4">
    <source>
        <dbReference type="Google" id="ProtNLM"/>
    </source>
</evidence>
<protein>
    <recommendedName>
        <fullName evidence="4">Outer membrane protein beta-barrel domain-containing protein</fullName>
    </recommendedName>
</protein>
<keyword evidence="1" id="KW-0732">Signal</keyword>
<feature type="signal peptide" evidence="1">
    <location>
        <begin position="1"/>
        <end position="22"/>
    </location>
</feature>